<evidence type="ECO:0000313" key="2">
    <source>
        <dbReference type="Proteomes" id="UP000221883"/>
    </source>
</evidence>
<evidence type="ECO:0000313" key="1">
    <source>
        <dbReference type="EMBL" id="APW79717.1"/>
    </source>
</evidence>
<dbReference type="Proteomes" id="UP000221883">
    <property type="component" value="Segment"/>
</dbReference>
<reference evidence="2" key="1">
    <citation type="submission" date="2016-11" db="EMBL/GenBank/DDBJ databases">
        <authorList>
            <person name="Jaros S."/>
            <person name="Januszkiewicz K."/>
            <person name="Wedrychowicz H."/>
        </authorList>
    </citation>
    <scope>NUCLEOTIDE SEQUENCE [LARGE SCALE GENOMIC DNA]</scope>
</reference>
<keyword evidence="1" id="KW-0540">Nuclease</keyword>
<dbReference type="SUPFAM" id="SSF88723">
    <property type="entry name" value="PIN domain-like"/>
    <property type="match status" value="1"/>
</dbReference>
<organism evidence="1 2">
    <name type="scientific">Pectobacterium phage PP99</name>
    <dbReference type="NCBI Taxonomy" id="1932883"/>
    <lineage>
        <taxon>Viruses</taxon>
        <taxon>Duplodnaviria</taxon>
        <taxon>Heunggongvirae</taxon>
        <taxon>Uroviricota</taxon>
        <taxon>Caudoviricetes</taxon>
        <taxon>Autographivirales</taxon>
        <taxon>Gajwadongvirus</taxon>
        <taxon>Gajwadongvirus PP99</taxon>
    </lineage>
</organism>
<keyword evidence="1" id="KW-0378">Hydrolase</keyword>
<keyword evidence="1" id="KW-0269">Exonuclease</keyword>
<dbReference type="Gene3D" id="3.40.50.1010">
    <property type="entry name" value="5'-nuclease"/>
    <property type="match status" value="1"/>
</dbReference>
<dbReference type="GO" id="GO:0004527">
    <property type="term" value="F:exonuclease activity"/>
    <property type="evidence" value="ECO:0007669"/>
    <property type="project" value="UniProtKB-KW"/>
</dbReference>
<accession>A0A1P8L638</accession>
<name>A0A1P8L638_9CAUD</name>
<sequence>MFDNFDFGAEVTERVSPVKLWPTEGSVVGLVDADLLPYNIAYGLDPLKVLRAQRRVDTGDCASLIETPEFLDAAESLAVRMNNWLEEAGCDAAIPYMTKSDTNFRLDVAFSRPYKGQRKKEKPPFFYELRDFLINRMGAVMSDGEEADDLISMEAERRNKLLADQGIELGSHTHKEFCDFCIISSDKDSRITAGRHYDPYHMKLTFGTPIGELEPVYKEDGKIKAIKGSGLRFFYAQLLTGDSIDNYTGIPRFKLQKVYDLLGQLKTEQELYYAVLNEYKLKYGKGIVVENYRGTQKYYDDYMKDFGVPPPDYELWKGKKAFLTPYQLMVEQGRLAHMQKFKGDIWRANCKLPAGGELDAWS</sequence>
<keyword evidence="2" id="KW-1185">Reference proteome</keyword>
<gene>
    <name evidence="1" type="ORF">PP99_26</name>
</gene>
<dbReference type="EMBL" id="KY250034">
    <property type="protein sequence ID" value="APW79717.1"/>
    <property type="molecule type" value="Genomic_DNA"/>
</dbReference>
<dbReference type="InterPro" id="IPR029060">
    <property type="entry name" value="PIN-like_dom_sf"/>
</dbReference>
<proteinExistence type="predicted"/>
<protein>
    <submittedName>
        <fullName evidence="1">5'-3'exonuclease</fullName>
    </submittedName>
</protein>